<gene>
    <name evidence="1" type="ORF">M4438_37295</name>
</gene>
<keyword evidence="2" id="KW-1185">Reference proteome</keyword>
<organism evidence="1 2">
    <name type="scientific">Streptomyces lavenduligriseus</name>
    <dbReference type="NCBI Taxonomy" id="67315"/>
    <lineage>
        <taxon>Bacteria</taxon>
        <taxon>Bacillati</taxon>
        <taxon>Actinomycetota</taxon>
        <taxon>Actinomycetes</taxon>
        <taxon>Kitasatosporales</taxon>
        <taxon>Streptomycetaceae</taxon>
        <taxon>Streptomyces</taxon>
    </lineage>
</organism>
<name>A0ABT0P694_9ACTN</name>
<evidence type="ECO:0000313" key="1">
    <source>
        <dbReference type="EMBL" id="MCL3999081.1"/>
    </source>
</evidence>
<dbReference type="RefSeq" id="WP_249493609.1">
    <property type="nucleotide sequence ID" value="NZ_JAMCCK010000135.1"/>
</dbReference>
<dbReference type="Proteomes" id="UP001202052">
    <property type="component" value="Unassembled WGS sequence"/>
</dbReference>
<reference evidence="1 2" key="1">
    <citation type="submission" date="2022-05" db="EMBL/GenBank/DDBJ databases">
        <title>Genome Resource of Streptomyces lavenduligriseus GA1-1, a Strain with Broad-Spectrum Antifungal Activity against Phytopathogenic Fungi.</title>
        <authorList>
            <person name="Qi D."/>
        </authorList>
    </citation>
    <scope>NUCLEOTIDE SEQUENCE [LARGE SCALE GENOMIC DNA]</scope>
    <source>
        <strain evidence="1 2">GA1-1</strain>
    </source>
</reference>
<protein>
    <submittedName>
        <fullName evidence="1">Uncharacterized protein</fullName>
    </submittedName>
</protein>
<sequence length="119" mass="13208">MITYPMLFRFTASGPTPEEAFAAFAARDSEQPYDLFRPRADLSKVTRVKVADSRDRLRADGCFDGPDGGALSEDDADWLADRLIEDDDPIVRCGAAALLLRTPGDEPTWCFFGWSTRGE</sequence>
<evidence type="ECO:0000313" key="2">
    <source>
        <dbReference type="Proteomes" id="UP001202052"/>
    </source>
</evidence>
<proteinExistence type="predicted"/>
<comment type="caution">
    <text evidence="1">The sequence shown here is derived from an EMBL/GenBank/DDBJ whole genome shotgun (WGS) entry which is preliminary data.</text>
</comment>
<accession>A0ABT0P694</accession>
<dbReference type="EMBL" id="JAMCCK010000135">
    <property type="protein sequence ID" value="MCL3999081.1"/>
    <property type="molecule type" value="Genomic_DNA"/>
</dbReference>